<accession>A0A1H3J0Q5</accession>
<dbReference type="SUPFAM" id="SSF50249">
    <property type="entry name" value="Nucleic acid-binding proteins"/>
    <property type="match status" value="2"/>
</dbReference>
<dbReference type="GO" id="GO:0010212">
    <property type="term" value="P:response to ionizing radiation"/>
    <property type="evidence" value="ECO:0007669"/>
    <property type="project" value="TreeGrafter"/>
</dbReference>
<dbReference type="NCBIfam" id="NF005553">
    <property type="entry name" value="PRK07217.1"/>
    <property type="match status" value="1"/>
</dbReference>
<dbReference type="PANTHER" id="PTHR13356">
    <property type="entry name" value="OB FOLD NUCLEIC ACID BINDING PROTEIN-RELATED"/>
    <property type="match status" value="1"/>
</dbReference>
<keyword evidence="3" id="KW-1185">Reference proteome</keyword>
<dbReference type="InterPro" id="IPR012340">
    <property type="entry name" value="NA-bd_OB-fold"/>
</dbReference>
<evidence type="ECO:0000256" key="1">
    <source>
        <dbReference type="ARBA" id="ARBA00023125"/>
    </source>
</evidence>
<keyword evidence="1" id="KW-0238">DNA-binding</keyword>
<dbReference type="Gene3D" id="2.40.50.140">
    <property type="entry name" value="Nucleic acid-binding proteins"/>
    <property type="match status" value="1"/>
</dbReference>
<reference evidence="3" key="1">
    <citation type="submission" date="2016-10" db="EMBL/GenBank/DDBJ databases">
        <authorList>
            <person name="Varghese N."/>
            <person name="Submissions S."/>
        </authorList>
    </citation>
    <scope>NUCLEOTIDE SEQUENCE [LARGE SCALE GENOMIC DNA]</scope>
    <source>
        <strain evidence="3">CGMCC 1.10118</strain>
    </source>
</reference>
<dbReference type="EMBL" id="FNPB01000011">
    <property type="protein sequence ID" value="SDY32744.1"/>
    <property type="molecule type" value="Genomic_DNA"/>
</dbReference>
<proteinExistence type="predicted"/>
<organism evidence="2 3">
    <name type="scientific">Halobellus clavatus</name>
    <dbReference type="NCBI Taxonomy" id="660517"/>
    <lineage>
        <taxon>Archaea</taxon>
        <taxon>Methanobacteriati</taxon>
        <taxon>Methanobacteriota</taxon>
        <taxon>Stenosarchaea group</taxon>
        <taxon>Halobacteria</taxon>
        <taxon>Halobacteriales</taxon>
        <taxon>Haloferacaceae</taxon>
        <taxon>Halobellus</taxon>
    </lineage>
</organism>
<evidence type="ECO:0000313" key="3">
    <source>
        <dbReference type="Proteomes" id="UP000199170"/>
    </source>
</evidence>
<dbReference type="AlphaFoldDB" id="A0A1H3J0Q5"/>
<dbReference type="GO" id="GO:0003677">
    <property type="term" value="F:DNA binding"/>
    <property type="evidence" value="ECO:0007669"/>
    <property type="project" value="UniProtKB-KW"/>
</dbReference>
<dbReference type="CDD" id="cd04491">
    <property type="entry name" value="SoSSB_OBF"/>
    <property type="match status" value="1"/>
</dbReference>
<dbReference type="PANTHER" id="PTHR13356:SF8">
    <property type="entry name" value="REPLICATION PROTEIN A"/>
    <property type="match status" value="1"/>
</dbReference>
<gene>
    <name evidence="2" type="ORF">SAMN04487946_11171</name>
</gene>
<sequence>MMAVANSIPDEAAELADQFPDDVDVDEAEIAERFSMLVDEYRVPKDEAVRTTRNYFLDAYGLEYDDLDGQSGSSGPADERDIATVEGPNEWLSVTAKVVQLWDNDVDSIAQVGLIGDETGTIKVTVWESADAPTIEEDGVYRFENVVSDEYQDRLSVQVNSASDIVPVDDEDAADLEVGSTDIEAAGAVVAVQPGSGLVKRCPGEDCTRVLQNGRCSEHGEVDGEFDLRVKAVIDDGQTAYDVLFNQEATEDLTGITIEEAKQMAMDALDTSVVADAVEEEILGHSYTVSGPVIGNYLVVNDCEEGNTLSEDAVSPGSAANGDREVAKRVFAEEFNNATSTFTESDEDRAPVYSLLPSGEKANRVFVVGTLTETTDVGNDSEYWQARIVGPTGTFFAYAGQYQPEAASVLRNAEAPAYVAVVGKARTYETDDGDVNVSIRPESINIVDGEARDAWVAETAEQTKARLEAFDPDDPTENDDERNYDAMAVDLYDPDIDAYEAMVSNALDDLEAGEINEGEDDE</sequence>
<name>A0A1H3J0Q5_9EURY</name>
<dbReference type="Proteomes" id="UP000199170">
    <property type="component" value="Unassembled WGS sequence"/>
</dbReference>
<evidence type="ECO:0000313" key="2">
    <source>
        <dbReference type="EMBL" id="SDY32744.1"/>
    </source>
</evidence>
<dbReference type="STRING" id="660517.SAMN04487946_11171"/>
<dbReference type="GO" id="GO:0000724">
    <property type="term" value="P:double-strand break repair via homologous recombination"/>
    <property type="evidence" value="ECO:0007669"/>
    <property type="project" value="TreeGrafter"/>
</dbReference>
<protein>
    <submittedName>
        <fullName evidence="2">Replication protein A (RPA) family protein</fullName>
    </submittedName>
</protein>
<dbReference type="InterPro" id="IPR051231">
    <property type="entry name" value="SOSS-B"/>
</dbReference>